<gene>
    <name evidence="2" type="ORF">KDH_53920</name>
</gene>
<organism evidence="2 3">
    <name type="scientific">Dictyobacter halimunensis</name>
    <dbReference type="NCBI Taxonomy" id="3026934"/>
    <lineage>
        <taxon>Bacteria</taxon>
        <taxon>Bacillati</taxon>
        <taxon>Chloroflexota</taxon>
        <taxon>Ktedonobacteria</taxon>
        <taxon>Ktedonobacterales</taxon>
        <taxon>Dictyobacteraceae</taxon>
        <taxon>Dictyobacter</taxon>
    </lineage>
</organism>
<feature type="domain" description="FHA" evidence="1">
    <location>
        <begin position="250"/>
        <end position="299"/>
    </location>
</feature>
<dbReference type="InterPro" id="IPR008984">
    <property type="entry name" value="SMAD_FHA_dom_sf"/>
</dbReference>
<dbReference type="PANTHER" id="PTHR23308">
    <property type="entry name" value="NUCLEAR INHIBITOR OF PROTEIN PHOSPHATASE-1"/>
    <property type="match status" value="1"/>
</dbReference>
<dbReference type="PROSITE" id="PS50006">
    <property type="entry name" value="FHA_DOMAIN"/>
    <property type="match status" value="2"/>
</dbReference>
<dbReference type="EMBL" id="BSRI01000002">
    <property type="protein sequence ID" value="GLV58561.1"/>
    <property type="molecule type" value="Genomic_DNA"/>
</dbReference>
<evidence type="ECO:0000313" key="2">
    <source>
        <dbReference type="EMBL" id="GLV58561.1"/>
    </source>
</evidence>
<dbReference type="Pfam" id="PF00498">
    <property type="entry name" value="FHA"/>
    <property type="match status" value="1"/>
</dbReference>
<dbReference type="Pfam" id="PF16697">
    <property type="entry name" value="Yop-YscD_cpl"/>
    <property type="match status" value="1"/>
</dbReference>
<protein>
    <recommendedName>
        <fullName evidence="1">FHA domain-containing protein</fullName>
    </recommendedName>
</protein>
<proteinExistence type="predicted"/>
<sequence length="356" mass="39491">MVYALICGWINPIVAAVLHWFVSRAQQSDAIASDSVVQSEPVRAVTSVPAGLPHYQKGVEAPFVFREDVTWGWLEYRNGNFQGQKLALKRMVASLGREEDCDIWLDDEMASRHHAELAWHEGQAYLTDCGSLNGIFLNGQQVQGSVPLSSQDCIEIGHQQFGFILAEQKELQADQYDPLVNHTWRSTFDLQADGDTSSPLPAAVVASQKAVLQDETDIFSASHPVADGGYLLIKNGERMGQRLSLDGKEITIGRSLECMIMLNDVSVEQVHVQIYEQAGEFYLRDMAGRNDTFVNEEVVSEVRKLNVGDTIRAGTISMEFGRAARLRNTTMPPIPIARATNGRLVPLHLPSRTKPQ</sequence>
<evidence type="ECO:0000259" key="1">
    <source>
        <dbReference type="PROSITE" id="PS50006"/>
    </source>
</evidence>
<feature type="domain" description="FHA" evidence="1">
    <location>
        <begin position="93"/>
        <end position="142"/>
    </location>
</feature>
<comment type="caution">
    <text evidence="2">The sequence shown here is derived from an EMBL/GenBank/DDBJ whole genome shotgun (WGS) entry which is preliminary data.</text>
</comment>
<dbReference type="Gene3D" id="2.60.200.20">
    <property type="match status" value="2"/>
</dbReference>
<dbReference type="SMART" id="SM00240">
    <property type="entry name" value="FHA"/>
    <property type="match status" value="2"/>
</dbReference>
<evidence type="ECO:0000313" key="3">
    <source>
        <dbReference type="Proteomes" id="UP001344906"/>
    </source>
</evidence>
<dbReference type="InterPro" id="IPR050923">
    <property type="entry name" value="Cell_Proc_Reg/RNA_Proc"/>
</dbReference>
<reference evidence="2 3" key="1">
    <citation type="submission" date="2023-02" db="EMBL/GenBank/DDBJ databases">
        <title>Dictyobacter halimunensis sp. nov., a new member of the class Ktedonobacteria from forest soil in a geothermal area.</title>
        <authorList>
            <person name="Rachmania M.K."/>
            <person name="Ningsih F."/>
            <person name="Sakai Y."/>
            <person name="Yabe S."/>
            <person name="Yokota A."/>
            <person name="Sjamsuridzal W."/>
        </authorList>
    </citation>
    <scope>NUCLEOTIDE SEQUENCE [LARGE SCALE GENOMIC DNA]</scope>
    <source>
        <strain evidence="2 3">S3.2.2.5</strain>
    </source>
</reference>
<dbReference type="Proteomes" id="UP001344906">
    <property type="component" value="Unassembled WGS sequence"/>
</dbReference>
<dbReference type="InterPro" id="IPR032030">
    <property type="entry name" value="YscD_cytoplasmic_dom"/>
</dbReference>
<accession>A0ABQ6G1A2</accession>
<dbReference type="InterPro" id="IPR000253">
    <property type="entry name" value="FHA_dom"/>
</dbReference>
<dbReference type="CDD" id="cd00060">
    <property type="entry name" value="FHA"/>
    <property type="match status" value="2"/>
</dbReference>
<dbReference type="SUPFAM" id="SSF49879">
    <property type="entry name" value="SMAD/FHA domain"/>
    <property type="match status" value="2"/>
</dbReference>
<name>A0ABQ6G1A2_9CHLR</name>
<keyword evidence="3" id="KW-1185">Reference proteome</keyword>